<proteinExistence type="inferred from homology"/>
<keyword evidence="8" id="KW-0472">Membrane</keyword>
<evidence type="ECO:0000256" key="5">
    <source>
        <dbReference type="ARBA" id="ARBA00022475"/>
    </source>
</evidence>
<dbReference type="InterPro" id="IPR019546">
    <property type="entry name" value="TAT_signal_bac_arc"/>
</dbReference>
<keyword evidence="7" id="KW-0732">Signal</keyword>
<dbReference type="PANTHER" id="PTHR30024:SF47">
    <property type="entry name" value="TAURINE-BINDING PERIPLASMIC PROTEIN"/>
    <property type="match status" value="1"/>
</dbReference>
<evidence type="ECO:0000256" key="8">
    <source>
        <dbReference type="ARBA" id="ARBA00023136"/>
    </source>
</evidence>
<dbReference type="NCBIfam" id="TIGR01409">
    <property type="entry name" value="TAT_signal_seq"/>
    <property type="match status" value="1"/>
</dbReference>
<gene>
    <name evidence="9" type="ORF">TVD_08110</name>
</gene>
<comment type="similarity">
    <text evidence="3">Belongs to the bacterial solute-binding protein SsuA/TauA family.</text>
</comment>
<evidence type="ECO:0000256" key="4">
    <source>
        <dbReference type="ARBA" id="ARBA00022448"/>
    </source>
</evidence>
<keyword evidence="4" id="KW-0813">Transport</keyword>
<dbReference type="CDD" id="cd13553">
    <property type="entry name" value="PBP2_NrtA_CpmA_like"/>
    <property type="match status" value="1"/>
</dbReference>
<keyword evidence="5" id="KW-1003">Cell membrane</keyword>
<protein>
    <submittedName>
        <fullName evidence="9">Nitrate ABC transporter substrate-binding protein</fullName>
    </submittedName>
</protein>
<name>A0A0G3G297_9GAMM</name>
<organism evidence="9 10">
    <name type="scientific">Thioalkalivibrio versutus</name>
    <dbReference type="NCBI Taxonomy" id="106634"/>
    <lineage>
        <taxon>Bacteria</taxon>
        <taxon>Pseudomonadati</taxon>
        <taxon>Pseudomonadota</taxon>
        <taxon>Gammaproteobacteria</taxon>
        <taxon>Chromatiales</taxon>
        <taxon>Ectothiorhodospiraceae</taxon>
        <taxon>Thioalkalivibrio</taxon>
    </lineage>
</organism>
<evidence type="ECO:0000256" key="2">
    <source>
        <dbReference type="ARBA" id="ARBA00004418"/>
    </source>
</evidence>
<evidence type="ECO:0000256" key="6">
    <source>
        <dbReference type="ARBA" id="ARBA00022519"/>
    </source>
</evidence>
<dbReference type="OrthoDB" id="9815454at2"/>
<evidence type="ECO:0000256" key="7">
    <source>
        <dbReference type="ARBA" id="ARBA00022729"/>
    </source>
</evidence>
<dbReference type="RefSeq" id="WP_047251309.1">
    <property type="nucleotide sequence ID" value="NZ_CP011367.1"/>
</dbReference>
<dbReference type="Pfam" id="PF13379">
    <property type="entry name" value="NMT1_2"/>
    <property type="match status" value="1"/>
</dbReference>
<dbReference type="EMBL" id="CP011367">
    <property type="protein sequence ID" value="AKJ95325.1"/>
    <property type="molecule type" value="Genomic_DNA"/>
</dbReference>
<dbReference type="GO" id="GO:0042597">
    <property type="term" value="C:periplasmic space"/>
    <property type="evidence" value="ECO:0007669"/>
    <property type="project" value="UniProtKB-SubCell"/>
</dbReference>
<dbReference type="STRING" id="106634.TVD_08110"/>
<keyword evidence="6" id="KW-0997">Cell inner membrane</keyword>
<evidence type="ECO:0000313" key="10">
    <source>
        <dbReference type="Proteomes" id="UP000064201"/>
    </source>
</evidence>
<evidence type="ECO:0000256" key="1">
    <source>
        <dbReference type="ARBA" id="ARBA00004308"/>
    </source>
</evidence>
<reference evidence="9 10" key="1">
    <citation type="submission" date="2015-04" db="EMBL/GenBank/DDBJ databases">
        <title>Complete Sequence for the Genome of the Thioalkalivibrio versutus D301.</title>
        <authorList>
            <person name="Mu T."/>
            <person name="Zhou J."/>
            <person name="Xu X."/>
        </authorList>
    </citation>
    <scope>NUCLEOTIDE SEQUENCE [LARGE SCALE GENOMIC DNA]</scope>
    <source>
        <strain evidence="9 10">D301</strain>
    </source>
</reference>
<dbReference type="KEGG" id="tvr:TVD_08110"/>
<dbReference type="PROSITE" id="PS51257">
    <property type="entry name" value="PROKAR_LIPOPROTEIN"/>
    <property type="match status" value="1"/>
</dbReference>
<accession>A0A0G3G297</accession>
<dbReference type="SUPFAM" id="SSF53850">
    <property type="entry name" value="Periplasmic binding protein-like II"/>
    <property type="match status" value="1"/>
</dbReference>
<dbReference type="AlphaFoldDB" id="A0A0G3G297"/>
<dbReference type="PANTHER" id="PTHR30024">
    <property type="entry name" value="ALIPHATIC SULFONATES-BINDING PROTEIN-RELATED"/>
    <property type="match status" value="1"/>
</dbReference>
<dbReference type="Proteomes" id="UP000064201">
    <property type="component" value="Chromosome"/>
</dbReference>
<dbReference type="InterPro" id="IPR044527">
    <property type="entry name" value="NrtA/CpmA_ABC-bd_dom"/>
</dbReference>
<comment type="subcellular location">
    <subcellularLocation>
        <location evidence="1">Endomembrane system</location>
    </subcellularLocation>
    <subcellularLocation>
        <location evidence="2">Periplasm</location>
    </subcellularLocation>
</comment>
<evidence type="ECO:0000256" key="3">
    <source>
        <dbReference type="ARBA" id="ARBA00010742"/>
    </source>
</evidence>
<sequence>MPTKSLHDPFDANADLRHGSSCRHGHTGPGSCSCFDTASPDLEEKLERHATHEPVQADAHATGEDLSDEAMVDRAVESAIVRGMFGHNEINRRRFLQMIGGGTVAAALGSILPLDKVKAAIKDGGPLEKTKLRVGFVPITCATPIIMAHPMGFYERHGLDVDVIKTAGWAVARDMSLSGEYDASHMLSPMPLSMTLGSGSSREHYIMPAVENINGQAITLHNKHKDKRDPKDWKGFTFAVPFEYSMHNFLLRYYVAEHGLDPDRDISIRVVPPPEMVANLRAENVDGYLAPDPFNQRAVWDGIGFIHMLTKEIWDGHPCCAFACSAAFADEHPNTFGALFRALIEATQYSSDINNRAEIAEAISPRAYLNQPQSVVEQVLTGRYADGLGEVKNDPHRIDFDPFPWHSMATWILTQMKRWGYVDRDFDYNRLAEDVFLASECAEVMTELGYEAPSDTYKNFEIMGKVFDYTDPEGYLDSFDIRRS</sequence>
<evidence type="ECO:0000313" key="9">
    <source>
        <dbReference type="EMBL" id="AKJ95325.1"/>
    </source>
</evidence>
<dbReference type="GO" id="GO:0012505">
    <property type="term" value="C:endomembrane system"/>
    <property type="evidence" value="ECO:0007669"/>
    <property type="project" value="UniProtKB-SubCell"/>
</dbReference>
<keyword evidence="10" id="KW-1185">Reference proteome</keyword>
<dbReference type="PATRIC" id="fig|106634.4.peg.1655"/>
<dbReference type="Gene3D" id="3.40.190.10">
    <property type="entry name" value="Periplasmic binding protein-like II"/>
    <property type="match status" value="2"/>
</dbReference>